<dbReference type="InterPro" id="IPR055290">
    <property type="entry name" value="At3g26010-like"/>
</dbReference>
<dbReference type="PANTHER" id="PTHR35546">
    <property type="entry name" value="F-BOX PROTEIN INTERACTION DOMAIN PROTEIN-RELATED"/>
    <property type="match status" value="1"/>
</dbReference>
<dbReference type="AlphaFoldDB" id="A0AA86RWG9"/>
<keyword evidence="3" id="KW-1185">Reference proteome</keyword>
<sequence length="405" mass="47566">MALSATKMLLSKPTSIEEISEDILAEILHRMPFTSCLPLLFSNKRFMHLISQSEFLKSCRACLLLSPREFKNQNLFILFQFWPTSLFAKKILLSIDSNNKTHSLNGCNFLPLSWPQDRDQVVVKATHHDLLLCCTHNNSHFNYFVCNPFTKQHVVLPPLRRSHSPECPRIGFMFDQSRSRFWVVHVPLMLFKMIDSFQINMFSSETGEWSACNVPVPYSYRVSMFRNWYRNILVYNGKFIWWIDWIGFLECDPSNGREFKWETKKMNIRYSFRYADENCDIYNGISNGRVKICQFLKKDSVCKVRELEDYESGIWRSSDYDGTRLGIKDMNFLTLHPFCEYIMYFYSKDSIFVCDFKNGTLQRIYTIEGERIVFSGQNALSFVLPEWPTPLPSLSTAKVSETRSD</sequence>
<evidence type="ECO:0000259" key="1">
    <source>
        <dbReference type="Pfam" id="PF24750"/>
    </source>
</evidence>
<evidence type="ECO:0000313" key="3">
    <source>
        <dbReference type="Proteomes" id="UP001189624"/>
    </source>
</evidence>
<name>A0AA86RWG9_9FABA</name>
<dbReference type="Gramene" id="rna-AYBTSS11_LOCUS1287">
    <property type="protein sequence ID" value="CAJ1826607.1"/>
    <property type="gene ID" value="gene-AYBTSS11_LOCUS1287"/>
</dbReference>
<dbReference type="EMBL" id="OY731398">
    <property type="protein sequence ID" value="CAJ1826607.1"/>
    <property type="molecule type" value="Genomic_DNA"/>
</dbReference>
<gene>
    <name evidence="2" type="ORF">AYBTSS11_LOCUS1287</name>
</gene>
<reference evidence="2" key="1">
    <citation type="submission" date="2023-10" db="EMBL/GenBank/DDBJ databases">
        <authorList>
            <person name="Domelevo Entfellner J.-B."/>
        </authorList>
    </citation>
    <scope>NUCLEOTIDE SEQUENCE</scope>
</reference>
<evidence type="ECO:0000313" key="2">
    <source>
        <dbReference type="EMBL" id="CAJ1826607.1"/>
    </source>
</evidence>
<dbReference type="Pfam" id="PF24750">
    <property type="entry name" value="b-prop_At3g26010-like"/>
    <property type="match status" value="1"/>
</dbReference>
<accession>A0AA86RWG9</accession>
<dbReference type="PANTHER" id="PTHR35546:SF130">
    <property type="entry name" value="EXPRESSED PROTEIN"/>
    <property type="match status" value="1"/>
</dbReference>
<dbReference type="InterPro" id="IPR056592">
    <property type="entry name" value="Beta-prop_At3g26010-like"/>
</dbReference>
<organism evidence="2 3">
    <name type="scientific">Sphenostylis stenocarpa</name>
    <dbReference type="NCBI Taxonomy" id="92480"/>
    <lineage>
        <taxon>Eukaryota</taxon>
        <taxon>Viridiplantae</taxon>
        <taxon>Streptophyta</taxon>
        <taxon>Embryophyta</taxon>
        <taxon>Tracheophyta</taxon>
        <taxon>Spermatophyta</taxon>
        <taxon>Magnoliopsida</taxon>
        <taxon>eudicotyledons</taxon>
        <taxon>Gunneridae</taxon>
        <taxon>Pentapetalae</taxon>
        <taxon>rosids</taxon>
        <taxon>fabids</taxon>
        <taxon>Fabales</taxon>
        <taxon>Fabaceae</taxon>
        <taxon>Papilionoideae</taxon>
        <taxon>50 kb inversion clade</taxon>
        <taxon>NPAAA clade</taxon>
        <taxon>indigoferoid/millettioid clade</taxon>
        <taxon>Phaseoleae</taxon>
        <taxon>Sphenostylis</taxon>
    </lineage>
</organism>
<dbReference type="Proteomes" id="UP001189624">
    <property type="component" value="Chromosome 1"/>
</dbReference>
<feature type="domain" description="F-box protein At3g26010-like beta-propeller" evidence="1">
    <location>
        <begin position="118"/>
        <end position="350"/>
    </location>
</feature>
<protein>
    <recommendedName>
        <fullName evidence="1">F-box protein At3g26010-like beta-propeller domain-containing protein</fullName>
    </recommendedName>
</protein>
<proteinExistence type="predicted"/>